<feature type="domain" description="MARVEL" evidence="6">
    <location>
        <begin position="13"/>
        <end position="156"/>
    </location>
</feature>
<evidence type="ECO:0000256" key="2">
    <source>
        <dbReference type="ARBA" id="ARBA00022692"/>
    </source>
</evidence>
<comment type="subcellular location">
    <subcellularLocation>
        <location evidence="1">Membrane</location>
        <topology evidence="1">Multi-pass membrane protein</topology>
    </subcellularLocation>
</comment>
<dbReference type="STRING" id="1341132.A0A3F3Q7Y8"/>
<dbReference type="InterPro" id="IPR008253">
    <property type="entry name" value="Marvel"/>
</dbReference>
<feature type="transmembrane region" description="Helical" evidence="5">
    <location>
        <begin position="65"/>
        <end position="88"/>
    </location>
</feature>
<dbReference type="Pfam" id="PF01284">
    <property type="entry name" value="MARVEL"/>
    <property type="match status" value="1"/>
</dbReference>
<keyword evidence="2 5" id="KW-0812">Transmembrane</keyword>
<reference evidence="7 8" key="1">
    <citation type="submission" date="2018-07" db="EMBL/GenBank/DDBJ databases">
        <title>The genomes of Aspergillus section Nigri reveals drivers in fungal speciation.</title>
        <authorList>
            <consortium name="DOE Joint Genome Institute"/>
            <person name="Vesth T.C."/>
            <person name="Nybo J."/>
            <person name="Theobald S."/>
            <person name="Brandl J."/>
            <person name="Frisvad J.C."/>
            <person name="Nielsen K.F."/>
            <person name="Lyhne E.K."/>
            <person name="Kogle M.E."/>
            <person name="Kuo A."/>
            <person name="Riley R."/>
            <person name="Clum A."/>
            <person name="Nolan M."/>
            <person name="Lipzen A."/>
            <person name="Salamov A."/>
            <person name="Henrissat B."/>
            <person name="Wiebenga A."/>
            <person name="De vries R.P."/>
            <person name="Grigoriev I.V."/>
            <person name="Mortensen U.H."/>
            <person name="Andersen M.R."/>
            <person name="Baker S.E."/>
        </authorList>
    </citation>
    <scope>NUCLEOTIDE SEQUENCE [LARGE SCALE GENOMIC DNA]</scope>
    <source>
        <strain evidence="7 8">CBS 139.54b</strain>
    </source>
</reference>
<dbReference type="PANTHER" id="PTHR37451">
    <property type="entry name" value="MARVEL DOMAIN"/>
    <property type="match status" value="1"/>
</dbReference>
<organism evidence="7 8">
    <name type="scientific">Aspergillus welwitschiae</name>
    <dbReference type="NCBI Taxonomy" id="1341132"/>
    <lineage>
        <taxon>Eukaryota</taxon>
        <taxon>Fungi</taxon>
        <taxon>Dikarya</taxon>
        <taxon>Ascomycota</taxon>
        <taxon>Pezizomycotina</taxon>
        <taxon>Eurotiomycetes</taxon>
        <taxon>Eurotiomycetidae</taxon>
        <taxon>Eurotiales</taxon>
        <taxon>Aspergillaceae</taxon>
        <taxon>Aspergillus</taxon>
        <taxon>Aspergillus subgen. Circumdati</taxon>
    </lineage>
</organism>
<sequence>MAKNININKTANRTVDVTLRALQLIFATIVMGTDGYAIHVYRGHTDYVHFVYGNFYAYAGVPDEWGFLMFCAGWTFLGVIFLFFAAGISFAEHAVIGSVSVIVEVVALLSWFAGFIAVSVNVGSTTCPAEENHCVLLKVAIVFGALEWLLFMITTIPTIKLVFNSTRRHKTSITEVTTPV</sequence>
<dbReference type="PANTHER" id="PTHR37451:SF1">
    <property type="entry name" value="MARVEL DOMAIN-CONTAINING PROTEIN"/>
    <property type="match status" value="1"/>
</dbReference>
<evidence type="ECO:0000256" key="1">
    <source>
        <dbReference type="ARBA" id="ARBA00004141"/>
    </source>
</evidence>
<evidence type="ECO:0000256" key="4">
    <source>
        <dbReference type="ARBA" id="ARBA00023136"/>
    </source>
</evidence>
<name>A0A3F3Q7Y8_9EURO</name>
<dbReference type="AlphaFoldDB" id="A0A3F3Q7Y8"/>
<evidence type="ECO:0000259" key="6">
    <source>
        <dbReference type="Pfam" id="PF01284"/>
    </source>
</evidence>
<evidence type="ECO:0000313" key="8">
    <source>
        <dbReference type="Proteomes" id="UP000253729"/>
    </source>
</evidence>
<protein>
    <submittedName>
        <fullName evidence="7">Membrane-associating domain-domain-containing protein</fullName>
    </submittedName>
</protein>
<accession>A0A3F3Q7Y8</accession>
<dbReference type="EMBL" id="KZ852040">
    <property type="protein sequence ID" value="RDH35354.1"/>
    <property type="molecule type" value="Genomic_DNA"/>
</dbReference>
<keyword evidence="8" id="KW-1185">Reference proteome</keyword>
<gene>
    <name evidence="7" type="ORF">BDQ94DRAFT_168375</name>
</gene>
<dbReference type="GeneID" id="38139395"/>
<dbReference type="GO" id="GO:0016020">
    <property type="term" value="C:membrane"/>
    <property type="evidence" value="ECO:0007669"/>
    <property type="project" value="UniProtKB-SubCell"/>
</dbReference>
<dbReference type="RefSeq" id="XP_026628376.1">
    <property type="nucleotide sequence ID" value="XM_026771039.1"/>
</dbReference>
<keyword evidence="3 5" id="KW-1133">Transmembrane helix</keyword>
<feature type="transmembrane region" description="Helical" evidence="5">
    <location>
        <begin position="21"/>
        <end position="41"/>
    </location>
</feature>
<evidence type="ECO:0000256" key="5">
    <source>
        <dbReference type="SAM" id="Phobius"/>
    </source>
</evidence>
<feature type="transmembrane region" description="Helical" evidence="5">
    <location>
        <begin position="95"/>
        <end position="120"/>
    </location>
</feature>
<evidence type="ECO:0000256" key="3">
    <source>
        <dbReference type="ARBA" id="ARBA00022989"/>
    </source>
</evidence>
<dbReference type="Proteomes" id="UP000253729">
    <property type="component" value="Unassembled WGS sequence"/>
</dbReference>
<keyword evidence="4 5" id="KW-0472">Membrane</keyword>
<evidence type="ECO:0000313" key="7">
    <source>
        <dbReference type="EMBL" id="RDH35354.1"/>
    </source>
</evidence>
<feature type="transmembrane region" description="Helical" evidence="5">
    <location>
        <begin position="140"/>
        <end position="163"/>
    </location>
</feature>
<proteinExistence type="predicted"/>